<name>A0ABV2J1H3_9HYPH</name>
<dbReference type="CDD" id="cd05014">
    <property type="entry name" value="SIS_Kpsf"/>
    <property type="match status" value="1"/>
</dbReference>
<dbReference type="Gene3D" id="3.10.580.10">
    <property type="entry name" value="CBS-domain"/>
    <property type="match status" value="1"/>
</dbReference>
<feature type="domain" description="SIS" evidence="7">
    <location>
        <begin position="46"/>
        <end position="189"/>
    </location>
</feature>
<dbReference type="GO" id="GO:0019146">
    <property type="term" value="F:arabinose-5-phosphate isomerase activity"/>
    <property type="evidence" value="ECO:0007669"/>
    <property type="project" value="UniProtKB-EC"/>
</dbReference>
<dbReference type="InterPro" id="IPR035474">
    <property type="entry name" value="SIS_Kpsf"/>
</dbReference>
<proteinExistence type="inferred from homology"/>
<sequence>MIDKPFTTDRVDITAAGKRTVETGMAGLAALARAMDGPLGEAFARAVTTIGESAGRVIVTGVGKSGHIGSKIAATFASTGTPSFFVHPAEANHGDLGMITRDDAILAMSWSGETAEMQGIIAFSRRFSIPLIAVTSGEKSALARAADVVLLLPKEKEACPHGLAPTTSTMMQLSIGDALAIALLEARGFSASDFRTFHPGGKLGASLTHVSEIMHTGEEIPLVGLGTLVPFAAMVLSEKRFGCVGVVDTDGCLVGIVTNGDMARNMSRNLRDTKVEEIMTRGPKTVGPDTLAMTAMAMLNDHNISALLVMEDRKAVGIVHFHDLLRIGVA</sequence>
<dbReference type="PANTHER" id="PTHR42745:SF1">
    <property type="entry name" value="ARABINOSE 5-PHOSPHATE ISOMERASE KDSD"/>
    <property type="match status" value="1"/>
</dbReference>
<evidence type="ECO:0000313" key="9">
    <source>
        <dbReference type="Proteomes" id="UP001549047"/>
    </source>
</evidence>
<keyword evidence="2" id="KW-0677">Repeat</keyword>
<dbReference type="SMART" id="SM00116">
    <property type="entry name" value="CBS"/>
    <property type="match status" value="2"/>
</dbReference>
<reference evidence="8 9" key="1">
    <citation type="submission" date="2024-06" db="EMBL/GenBank/DDBJ databases">
        <title>Genomic Encyclopedia of Type Strains, Phase IV (KMG-IV): sequencing the most valuable type-strain genomes for metagenomic binning, comparative biology and taxonomic classification.</title>
        <authorList>
            <person name="Goeker M."/>
        </authorList>
    </citation>
    <scope>NUCLEOTIDE SEQUENCE [LARGE SCALE GENOMIC DNA]</scope>
    <source>
        <strain evidence="8 9">DSM 29780</strain>
    </source>
</reference>
<dbReference type="EC" id="5.3.1.13" evidence="8"/>
<dbReference type="RefSeq" id="WP_354557099.1">
    <property type="nucleotide sequence ID" value="NZ_JBEPMB010000004.1"/>
</dbReference>
<feature type="domain" description="CBS" evidence="6">
    <location>
        <begin position="214"/>
        <end position="273"/>
    </location>
</feature>
<keyword evidence="8" id="KW-0413">Isomerase</keyword>
<evidence type="ECO:0000256" key="4">
    <source>
        <dbReference type="PIRNR" id="PIRNR004692"/>
    </source>
</evidence>
<evidence type="ECO:0000259" key="7">
    <source>
        <dbReference type="PROSITE" id="PS51464"/>
    </source>
</evidence>
<dbReference type="Pfam" id="PF01380">
    <property type="entry name" value="SIS"/>
    <property type="match status" value="1"/>
</dbReference>
<dbReference type="PIRSF" id="PIRSF004692">
    <property type="entry name" value="KdsD_KpsF"/>
    <property type="match status" value="1"/>
</dbReference>
<evidence type="ECO:0000313" key="8">
    <source>
        <dbReference type="EMBL" id="MET3614609.1"/>
    </source>
</evidence>
<keyword evidence="3 5" id="KW-0129">CBS domain</keyword>
<dbReference type="InterPro" id="IPR001347">
    <property type="entry name" value="SIS_dom"/>
</dbReference>
<organism evidence="8 9">
    <name type="scientific">Rhizobium aquaticum</name>
    <dbReference type="NCBI Taxonomy" id="1549636"/>
    <lineage>
        <taxon>Bacteria</taxon>
        <taxon>Pseudomonadati</taxon>
        <taxon>Pseudomonadota</taxon>
        <taxon>Alphaproteobacteria</taxon>
        <taxon>Hyphomicrobiales</taxon>
        <taxon>Rhizobiaceae</taxon>
        <taxon>Rhizobium/Agrobacterium group</taxon>
        <taxon>Rhizobium</taxon>
    </lineage>
</organism>
<dbReference type="InterPro" id="IPR050986">
    <property type="entry name" value="GutQ/KpsF_isomerases"/>
</dbReference>
<dbReference type="PANTHER" id="PTHR42745">
    <property type="match status" value="1"/>
</dbReference>
<evidence type="ECO:0000256" key="3">
    <source>
        <dbReference type="ARBA" id="ARBA00023122"/>
    </source>
</evidence>
<protein>
    <submittedName>
        <fullName evidence="8">Arabinose-5-phosphate isomerase</fullName>
        <ecNumber evidence="8">5.3.1.13</ecNumber>
    </submittedName>
</protein>
<evidence type="ECO:0000256" key="1">
    <source>
        <dbReference type="ARBA" id="ARBA00008165"/>
    </source>
</evidence>
<evidence type="ECO:0000259" key="6">
    <source>
        <dbReference type="PROSITE" id="PS51371"/>
    </source>
</evidence>
<evidence type="ECO:0000256" key="2">
    <source>
        <dbReference type="ARBA" id="ARBA00022737"/>
    </source>
</evidence>
<feature type="domain" description="CBS" evidence="6">
    <location>
        <begin position="279"/>
        <end position="330"/>
    </location>
</feature>
<evidence type="ECO:0000256" key="5">
    <source>
        <dbReference type="PROSITE-ProRule" id="PRU00703"/>
    </source>
</evidence>
<comment type="similarity">
    <text evidence="1 4">Belongs to the SIS family. GutQ/KpsF subfamily.</text>
</comment>
<dbReference type="InterPro" id="IPR000644">
    <property type="entry name" value="CBS_dom"/>
</dbReference>
<dbReference type="InterPro" id="IPR004800">
    <property type="entry name" value="KdsD/KpsF-type"/>
</dbReference>
<dbReference type="PROSITE" id="PS51464">
    <property type="entry name" value="SIS"/>
    <property type="match status" value="1"/>
</dbReference>
<accession>A0ABV2J1H3</accession>
<dbReference type="PROSITE" id="PS51371">
    <property type="entry name" value="CBS"/>
    <property type="match status" value="2"/>
</dbReference>
<dbReference type="InterPro" id="IPR046342">
    <property type="entry name" value="CBS_dom_sf"/>
</dbReference>
<dbReference type="Proteomes" id="UP001549047">
    <property type="component" value="Unassembled WGS sequence"/>
</dbReference>
<dbReference type="SUPFAM" id="SSF53697">
    <property type="entry name" value="SIS domain"/>
    <property type="match status" value="1"/>
</dbReference>
<dbReference type="EMBL" id="JBEPMB010000004">
    <property type="protein sequence ID" value="MET3614609.1"/>
    <property type="molecule type" value="Genomic_DNA"/>
</dbReference>
<dbReference type="NCBIfam" id="TIGR00393">
    <property type="entry name" value="kpsF"/>
    <property type="match status" value="1"/>
</dbReference>
<dbReference type="InterPro" id="IPR046348">
    <property type="entry name" value="SIS_dom_sf"/>
</dbReference>
<dbReference type="Pfam" id="PF00571">
    <property type="entry name" value="CBS"/>
    <property type="match status" value="2"/>
</dbReference>
<keyword evidence="9" id="KW-1185">Reference proteome</keyword>
<gene>
    <name evidence="8" type="ORF">ABID16_002946</name>
</gene>
<comment type="caution">
    <text evidence="8">The sequence shown here is derived from an EMBL/GenBank/DDBJ whole genome shotgun (WGS) entry which is preliminary data.</text>
</comment>
<dbReference type="CDD" id="cd04604">
    <property type="entry name" value="CBS_pair_SIS_assoc"/>
    <property type="match status" value="1"/>
</dbReference>
<dbReference type="Gene3D" id="3.40.50.10490">
    <property type="entry name" value="Glucose-6-phosphate isomerase like protein, domain 1"/>
    <property type="match status" value="1"/>
</dbReference>